<comment type="caution">
    <text evidence="2">The sequence shown here is derived from an EMBL/GenBank/DDBJ whole genome shotgun (WGS) entry which is preliminary data.</text>
</comment>
<feature type="region of interest" description="Disordered" evidence="1">
    <location>
        <begin position="13"/>
        <end position="45"/>
    </location>
</feature>
<sequence>MTASHIFSLLDLGKPESGKENRASSEGKDRDVEAPRRVQAPPLPGPRRRVLCLQGRILFTHSACPKVRMLDSIKPAQLCGLVGPSGAWKPTFMALVQSIAHFDGSVRFNVDLGARSTPRAQGRCRTGWSPRRAASPSSLSLAGCTQCTARTSSWSFIEAGGVAARGRHEEPMEKSESCRLRAIRQMLGH</sequence>
<reference evidence="2" key="1">
    <citation type="submission" date="2021-06" db="EMBL/GenBank/DDBJ databases">
        <title>Comparative genomics, transcriptomics and evolutionary studies reveal genomic signatures of adaptation to plant cell wall in hemibiotrophic fungi.</title>
        <authorList>
            <consortium name="DOE Joint Genome Institute"/>
            <person name="Baroncelli R."/>
            <person name="Diaz J.F."/>
            <person name="Benocci T."/>
            <person name="Peng M."/>
            <person name="Battaglia E."/>
            <person name="Haridas S."/>
            <person name="Andreopoulos W."/>
            <person name="Labutti K."/>
            <person name="Pangilinan J."/>
            <person name="Floch G.L."/>
            <person name="Makela M.R."/>
            <person name="Henrissat B."/>
            <person name="Grigoriev I.V."/>
            <person name="Crouch J.A."/>
            <person name="De Vries R.P."/>
            <person name="Sukno S.A."/>
            <person name="Thon M.R."/>
        </authorList>
    </citation>
    <scope>NUCLEOTIDE SEQUENCE</scope>
    <source>
        <strain evidence="2">MAFF235873</strain>
    </source>
</reference>
<keyword evidence="3" id="KW-1185">Reference proteome</keyword>
<feature type="compositionally biased region" description="Basic and acidic residues" evidence="1">
    <location>
        <begin position="13"/>
        <end position="36"/>
    </location>
</feature>
<evidence type="ECO:0000313" key="2">
    <source>
        <dbReference type="EMBL" id="KAK2033420.1"/>
    </source>
</evidence>
<organism evidence="2 3">
    <name type="scientific">Colletotrichum zoysiae</name>
    <dbReference type="NCBI Taxonomy" id="1216348"/>
    <lineage>
        <taxon>Eukaryota</taxon>
        <taxon>Fungi</taxon>
        <taxon>Dikarya</taxon>
        <taxon>Ascomycota</taxon>
        <taxon>Pezizomycotina</taxon>
        <taxon>Sordariomycetes</taxon>
        <taxon>Hypocreomycetidae</taxon>
        <taxon>Glomerellales</taxon>
        <taxon>Glomerellaceae</taxon>
        <taxon>Colletotrichum</taxon>
        <taxon>Colletotrichum graminicola species complex</taxon>
    </lineage>
</organism>
<accession>A0AAD9M8F4</accession>
<dbReference type="EMBL" id="MU842822">
    <property type="protein sequence ID" value="KAK2033420.1"/>
    <property type="molecule type" value="Genomic_DNA"/>
</dbReference>
<protein>
    <recommendedName>
        <fullName evidence="4">ABC transporter domain-containing protein</fullName>
    </recommendedName>
</protein>
<dbReference type="AlphaFoldDB" id="A0AAD9M8F4"/>
<proteinExistence type="predicted"/>
<evidence type="ECO:0008006" key="4">
    <source>
        <dbReference type="Google" id="ProtNLM"/>
    </source>
</evidence>
<dbReference type="Proteomes" id="UP001232148">
    <property type="component" value="Unassembled WGS sequence"/>
</dbReference>
<evidence type="ECO:0000256" key="1">
    <source>
        <dbReference type="SAM" id="MobiDB-lite"/>
    </source>
</evidence>
<evidence type="ECO:0000313" key="3">
    <source>
        <dbReference type="Proteomes" id="UP001232148"/>
    </source>
</evidence>
<gene>
    <name evidence="2" type="ORF">LX32DRAFT_649262</name>
</gene>
<name>A0AAD9M8F4_9PEZI</name>